<evidence type="ECO:0000256" key="8">
    <source>
        <dbReference type="ARBA" id="ARBA00023180"/>
    </source>
</evidence>
<evidence type="ECO:0000256" key="2">
    <source>
        <dbReference type="ARBA" id="ARBA00008685"/>
    </source>
</evidence>
<evidence type="ECO:0000256" key="6">
    <source>
        <dbReference type="ARBA" id="ARBA00023136"/>
    </source>
</evidence>
<keyword evidence="7" id="KW-0675">Receptor</keyword>
<name>A0ABM1NJ82_NICVS</name>
<proteinExistence type="inferred from homology"/>
<evidence type="ECO:0000256" key="7">
    <source>
        <dbReference type="ARBA" id="ARBA00023170"/>
    </source>
</evidence>
<evidence type="ECO:0000256" key="10">
    <source>
        <dbReference type="SAM" id="Phobius"/>
    </source>
</evidence>
<dbReference type="SUPFAM" id="SSF53850">
    <property type="entry name" value="Periplasmic binding protein-like II"/>
    <property type="match status" value="1"/>
</dbReference>
<dbReference type="InterPro" id="IPR052192">
    <property type="entry name" value="Insect_Ionotropic_Sensory_Rcpt"/>
</dbReference>
<dbReference type="RefSeq" id="XP_017786882.1">
    <property type="nucleotide sequence ID" value="XM_017931393.1"/>
</dbReference>
<reference evidence="13" key="1">
    <citation type="submission" date="2025-08" db="UniProtKB">
        <authorList>
            <consortium name="RefSeq"/>
        </authorList>
    </citation>
    <scope>IDENTIFICATION</scope>
    <source>
        <tissue evidence="13">Whole Larva</tissue>
    </source>
</reference>
<protein>
    <submittedName>
        <fullName evidence="13">Uncharacterized protein LOC108569730</fullName>
    </submittedName>
</protein>
<evidence type="ECO:0000259" key="11">
    <source>
        <dbReference type="Pfam" id="PF00060"/>
    </source>
</evidence>
<gene>
    <name evidence="13" type="primary">LOC108569730</name>
</gene>
<feature type="region of interest" description="Disordered" evidence="9">
    <location>
        <begin position="445"/>
        <end position="475"/>
    </location>
</feature>
<evidence type="ECO:0000256" key="4">
    <source>
        <dbReference type="ARBA" id="ARBA00022692"/>
    </source>
</evidence>
<dbReference type="InterPro" id="IPR001320">
    <property type="entry name" value="Iontro_rcpt_C"/>
</dbReference>
<feature type="transmembrane region" description="Helical" evidence="10">
    <location>
        <begin position="231"/>
        <end position="250"/>
    </location>
</feature>
<dbReference type="Pfam" id="PF00060">
    <property type="entry name" value="Lig_chan"/>
    <property type="match status" value="1"/>
</dbReference>
<evidence type="ECO:0000313" key="12">
    <source>
        <dbReference type="Proteomes" id="UP000695000"/>
    </source>
</evidence>
<evidence type="ECO:0000256" key="9">
    <source>
        <dbReference type="SAM" id="MobiDB-lite"/>
    </source>
</evidence>
<dbReference type="Gene3D" id="1.10.287.70">
    <property type="match status" value="1"/>
</dbReference>
<evidence type="ECO:0000256" key="1">
    <source>
        <dbReference type="ARBA" id="ARBA00004651"/>
    </source>
</evidence>
<accession>A0ABM1NJ82</accession>
<keyword evidence="3" id="KW-1003">Cell membrane</keyword>
<keyword evidence="4 10" id="KW-0812">Transmembrane</keyword>
<feature type="domain" description="Ionotropic glutamate receptor C-terminal" evidence="11">
    <location>
        <begin position="170"/>
        <end position="422"/>
    </location>
</feature>
<dbReference type="Proteomes" id="UP000695000">
    <property type="component" value="Unplaced"/>
</dbReference>
<comment type="subcellular location">
    <subcellularLocation>
        <location evidence="1">Cell membrane</location>
        <topology evidence="1">Multi-pass membrane protein</topology>
    </subcellularLocation>
</comment>
<dbReference type="Gene3D" id="3.40.190.10">
    <property type="entry name" value="Periplasmic binding protein-like II"/>
    <property type="match status" value="1"/>
</dbReference>
<evidence type="ECO:0000313" key="13">
    <source>
        <dbReference type="RefSeq" id="XP_017786882.1"/>
    </source>
</evidence>
<keyword evidence="8" id="KW-0325">Glycoprotein</keyword>
<keyword evidence="6 10" id="KW-0472">Membrane</keyword>
<dbReference type="PANTHER" id="PTHR42643">
    <property type="entry name" value="IONOTROPIC RECEPTOR 20A-RELATED"/>
    <property type="match status" value="1"/>
</dbReference>
<keyword evidence="5 10" id="KW-1133">Transmembrane helix</keyword>
<evidence type="ECO:0000256" key="3">
    <source>
        <dbReference type="ARBA" id="ARBA00022475"/>
    </source>
</evidence>
<dbReference type="PANTHER" id="PTHR42643:SF33">
    <property type="entry name" value="GLUTAMATE RECEPTOR 2-LIKE PROTEIN"/>
    <property type="match status" value="1"/>
</dbReference>
<feature type="transmembrane region" description="Helical" evidence="10">
    <location>
        <begin position="166"/>
        <end position="186"/>
    </location>
</feature>
<comment type="similarity">
    <text evidence="2">Belongs to the glutamate-gated ion channel (TC 1.A.10.1) family.</text>
</comment>
<dbReference type="GeneID" id="108569730"/>
<sequence>MHLCWKFVWEDFGFWNSTFKKSPVLLHLSDRRHDLNGTNMNVGFLFDDNDTWNHLEDYKYPRIDTFTKQNYLTIKALMEYCNINMTIVSADVWGYYNATTKNWNGLVEKVRSNEVQISGSSPFFTAQRFQVVDYIKMQNPLTIQFVMKRPPVSSVYNLFTLPFNANVWRCLGITILIFVVAIYITYNWESRTNINFSQKGSFSFSDVIVVISEVMCQQGTLTVPESTPSRILVIFLFTSFMFIYSSYSAYITVVLQSTFKITSYHTLIHSQMKVGAMNTTYMPYYVSQSESKIEAQLYKKKIGPKGFYSLEEGMKKVQSGFFAFHCEIAAAFDYISKEFTEHETCRIQTLYGYTEHMQGYTMVPKNSAYKKIFKVGLMRIEEYGIQKRNYYRYFRTPKCYVHGGEFQSVGLLETFNAFMLLIGGCSISFVLWMVEVARYRRANRKANQESMKPKSTKGEKNDPQVSESPEVIDFE</sequence>
<organism evidence="12 13">
    <name type="scientific">Nicrophorus vespilloides</name>
    <name type="common">Boreal carrion beetle</name>
    <dbReference type="NCBI Taxonomy" id="110193"/>
    <lineage>
        <taxon>Eukaryota</taxon>
        <taxon>Metazoa</taxon>
        <taxon>Ecdysozoa</taxon>
        <taxon>Arthropoda</taxon>
        <taxon>Hexapoda</taxon>
        <taxon>Insecta</taxon>
        <taxon>Pterygota</taxon>
        <taxon>Neoptera</taxon>
        <taxon>Endopterygota</taxon>
        <taxon>Coleoptera</taxon>
        <taxon>Polyphaga</taxon>
        <taxon>Staphyliniformia</taxon>
        <taxon>Silphidae</taxon>
        <taxon>Nicrophorinae</taxon>
        <taxon>Nicrophorus</taxon>
    </lineage>
</organism>
<evidence type="ECO:0000256" key="5">
    <source>
        <dbReference type="ARBA" id="ARBA00022989"/>
    </source>
</evidence>
<feature type="transmembrane region" description="Helical" evidence="10">
    <location>
        <begin position="415"/>
        <end position="434"/>
    </location>
</feature>
<keyword evidence="12" id="KW-1185">Reference proteome</keyword>